<protein>
    <submittedName>
        <fullName evidence="5">Molybdenum ABC transporter ATP-binding protein ModC</fullName>
    </submittedName>
</protein>
<dbReference type="GO" id="GO:0005524">
    <property type="term" value="F:ATP binding"/>
    <property type="evidence" value="ECO:0007669"/>
    <property type="project" value="UniProtKB-KW"/>
</dbReference>
<accession>A0A6J4HDX9</accession>
<organism evidence="5">
    <name type="scientific">uncultured Acidimicrobiales bacterium</name>
    <dbReference type="NCBI Taxonomy" id="310071"/>
    <lineage>
        <taxon>Bacteria</taxon>
        <taxon>Bacillati</taxon>
        <taxon>Actinomycetota</taxon>
        <taxon>Acidimicrobiia</taxon>
        <taxon>Acidimicrobiales</taxon>
        <taxon>environmental samples</taxon>
    </lineage>
</organism>
<keyword evidence="1" id="KW-0813">Transport</keyword>
<reference evidence="5" key="1">
    <citation type="submission" date="2020-02" db="EMBL/GenBank/DDBJ databases">
        <authorList>
            <person name="Meier V. D."/>
        </authorList>
    </citation>
    <scope>NUCLEOTIDE SEQUENCE</scope>
    <source>
        <strain evidence="5">AVDCRST_MAG50</strain>
    </source>
</reference>
<evidence type="ECO:0000256" key="1">
    <source>
        <dbReference type="ARBA" id="ARBA00022448"/>
    </source>
</evidence>
<keyword evidence="2" id="KW-0547">Nucleotide-binding</keyword>
<dbReference type="Pfam" id="PF00005">
    <property type="entry name" value="ABC_tran"/>
    <property type="match status" value="1"/>
</dbReference>
<dbReference type="PROSITE" id="PS00211">
    <property type="entry name" value="ABC_TRANSPORTER_1"/>
    <property type="match status" value="1"/>
</dbReference>
<evidence type="ECO:0000313" key="5">
    <source>
        <dbReference type="EMBL" id="CAA9219656.1"/>
    </source>
</evidence>
<dbReference type="SUPFAM" id="SSF52540">
    <property type="entry name" value="P-loop containing nucleoside triphosphate hydrolases"/>
    <property type="match status" value="1"/>
</dbReference>
<dbReference type="GO" id="GO:0016887">
    <property type="term" value="F:ATP hydrolysis activity"/>
    <property type="evidence" value="ECO:0007669"/>
    <property type="project" value="InterPro"/>
</dbReference>
<evidence type="ECO:0000259" key="4">
    <source>
        <dbReference type="PROSITE" id="PS50893"/>
    </source>
</evidence>
<dbReference type="InterPro" id="IPR003593">
    <property type="entry name" value="AAA+_ATPase"/>
</dbReference>
<dbReference type="InterPro" id="IPR003439">
    <property type="entry name" value="ABC_transporter-like_ATP-bd"/>
</dbReference>
<feature type="domain" description="ABC transporter" evidence="4">
    <location>
        <begin position="6"/>
        <end position="242"/>
    </location>
</feature>
<dbReference type="EMBL" id="CADCTF010000022">
    <property type="protein sequence ID" value="CAA9219656.1"/>
    <property type="molecule type" value="Genomic_DNA"/>
</dbReference>
<name>A0A6J4HDX9_9ACTN</name>
<evidence type="ECO:0000256" key="3">
    <source>
        <dbReference type="ARBA" id="ARBA00022840"/>
    </source>
</evidence>
<sequence>MTTDRSRADPGVTVDITTTVGAFTVTADFTASAGITALFGPSGSGKSVTLATVAGLLRPDRGTIALGDSVVADPARGVHVPTQDRRLGMVFQHAGLLPHRSPLDNVAIAVRTGNRTRRRELAGSWLDRVHAGHLATTPTATLSGGEQQRIALARALAGQPRLLLLDEPFSALDQPTRRSLRQLVRDLVDAHDLTAIVVTHDLDDIAHLADRVVLYEPGSTTTSHDLEPDRPDELLRLLRLIT</sequence>
<dbReference type="PANTHER" id="PTHR42781">
    <property type="entry name" value="SPERMIDINE/PUTRESCINE IMPORT ATP-BINDING PROTEIN POTA"/>
    <property type="match status" value="1"/>
</dbReference>
<evidence type="ECO:0000256" key="2">
    <source>
        <dbReference type="ARBA" id="ARBA00022741"/>
    </source>
</evidence>
<dbReference type="AlphaFoldDB" id="A0A6J4HDX9"/>
<dbReference type="Gene3D" id="3.40.50.300">
    <property type="entry name" value="P-loop containing nucleotide triphosphate hydrolases"/>
    <property type="match status" value="1"/>
</dbReference>
<keyword evidence="3 5" id="KW-0067">ATP-binding</keyword>
<dbReference type="InterPro" id="IPR050093">
    <property type="entry name" value="ABC_SmlMolc_Importer"/>
</dbReference>
<dbReference type="SMART" id="SM00382">
    <property type="entry name" value="AAA"/>
    <property type="match status" value="1"/>
</dbReference>
<gene>
    <name evidence="5" type="ORF">AVDCRST_MAG50-419</name>
</gene>
<dbReference type="PANTHER" id="PTHR42781:SF4">
    <property type="entry name" value="SPERMIDINE_PUTRESCINE IMPORT ATP-BINDING PROTEIN POTA"/>
    <property type="match status" value="1"/>
</dbReference>
<dbReference type="PROSITE" id="PS50893">
    <property type="entry name" value="ABC_TRANSPORTER_2"/>
    <property type="match status" value="1"/>
</dbReference>
<dbReference type="InterPro" id="IPR027417">
    <property type="entry name" value="P-loop_NTPase"/>
</dbReference>
<dbReference type="InterPro" id="IPR017871">
    <property type="entry name" value="ABC_transporter-like_CS"/>
</dbReference>
<proteinExistence type="predicted"/>